<sequence length="271" mass="30983">MVGGLQGEEWKFIQKYLKKISKRVGAQISGSTKDHFAGENEVCEISQTHKKGCEITSQQKETSRRKSTTLYKKAAKSLRNKRVISQHFCKNLPSAWSDRLAIAVTPSFQLQIVHRLKHWIFDFLRFEMRIRICLTGEVETPSSPIRRQAPDVKYPEKVERHPDRIPDLIYPEKMERRKGDRLRVHGVGTPPPDDTEHASLSGATPSGFPKRTRGALPYPDSLKREAHGTRDHHTRMIAYPIRICCPNRIPYSLHSGFAYGKGLQSFGSSFF</sequence>
<feature type="compositionally biased region" description="Basic and acidic residues" evidence="1">
    <location>
        <begin position="221"/>
        <end position="230"/>
    </location>
</feature>
<proteinExistence type="predicted"/>
<reference evidence="2" key="1">
    <citation type="journal article" date="2007" name="PLoS ONE">
        <title>The first genome sequence of an elite grapevine cultivar (Pinot noir Vitis vinifera L.): coping with a highly heterozygous genome.</title>
        <authorList>
            <person name="Velasco R."/>
            <person name="Zharkikh A."/>
            <person name="Troggio M."/>
            <person name="Cartwright D.A."/>
            <person name="Cestaro A."/>
            <person name="Pruss D."/>
            <person name="Pindo M."/>
            <person name="FitzGerald L.M."/>
            <person name="Vezzulli S."/>
            <person name="Reid J."/>
            <person name="Malacarne G."/>
            <person name="Iliev D."/>
            <person name="Coppola G."/>
            <person name="Wardell B."/>
            <person name="Micheletti D."/>
            <person name="Macalma T."/>
            <person name="Facci M."/>
            <person name="Mitchell J.T."/>
            <person name="Perazzolli M."/>
            <person name="Eldredge G."/>
            <person name="Gatto P."/>
            <person name="Oyzerski R."/>
            <person name="Moretto M."/>
            <person name="Gutin N."/>
            <person name="Stefanini M."/>
            <person name="Chen Y."/>
            <person name="Segala C."/>
            <person name="Davenport C."/>
            <person name="Dematte L."/>
            <person name="Mraz A."/>
            <person name="Battilana J."/>
            <person name="Stormo K."/>
            <person name="Costa F."/>
            <person name="Tao Q."/>
            <person name="Si-Ammour A."/>
            <person name="Harkins T."/>
            <person name="Lackey A."/>
            <person name="Perbost C."/>
            <person name="Taillon B."/>
            <person name="Stella A."/>
            <person name="Solovyev V."/>
            <person name="Fawcett J.A."/>
            <person name="Sterck L."/>
            <person name="Vandepoele K."/>
            <person name="Grando S.M."/>
            <person name="Toppo S."/>
            <person name="Moser C."/>
            <person name="Lanchbury J."/>
            <person name="Bogden R."/>
            <person name="Skolnick M."/>
            <person name="Sgaramella V."/>
            <person name="Bhatnagar S.K."/>
            <person name="Fontana P."/>
            <person name="Gutin A."/>
            <person name="Van de Peer Y."/>
            <person name="Salamini F."/>
            <person name="Viola R."/>
        </authorList>
    </citation>
    <scope>NUCLEOTIDE SEQUENCE</scope>
</reference>
<dbReference type="AlphaFoldDB" id="A5BL81"/>
<gene>
    <name evidence="2" type="ORF">VITISV_013145</name>
</gene>
<accession>A5BL81</accession>
<evidence type="ECO:0000256" key="1">
    <source>
        <dbReference type="SAM" id="MobiDB-lite"/>
    </source>
</evidence>
<organism evidence="2">
    <name type="scientific">Vitis vinifera</name>
    <name type="common">Grape</name>
    <dbReference type="NCBI Taxonomy" id="29760"/>
    <lineage>
        <taxon>Eukaryota</taxon>
        <taxon>Viridiplantae</taxon>
        <taxon>Streptophyta</taxon>
        <taxon>Embryophyta</taxon>
        <taxon>Tracheophyta</taxon>
        <taxon>Spermatophyta</taxon>
        <taxon>Magnoliopsida</taxon>
        <taxon>eudicotyledons</taxon>
        <taxon>Gunneridae</taxon>
        <taxon>Pentapetalae</taxon>
        <taxon>rosids</taxon>
        <taxon>Vitales</taxon>
        <taxon>Vitaceae</taxon>
        <taxon>Viteae</taxon>
        <taxon>Vitis</taxon>
    </lineage>
</organism>
<feature type="region of interest" description="Disordered" evidence="1">
    <location>
        <begin position="179"/>
        <end position="230"/>
    </location>
</feature>
<protein>
    <submittedName>
        <fullName evidence="2">Uncharacterized protein</fullName>
    </submittedName>
</protein>
<evidence type="ECO:0000313" key="2">
    <source>
        <dbReference type="EMBL" id="CAN81249.1"/>
    </source>
</evidence>
<name>A5BL81_VITVI</name>
<dbReference type="EMBL" id="AM463384">
    <property type="protein sequence ID" value="CAN81249.1"/>
    <property type="molecule type" value="Genomic_DNA"/>
</dbReference>